<dbReference type="PANTHER" id="PTHR40688:SF2">
    <property type="entry name" value="RIBBON-HELIX-HELIX PROTEIN COPG DOMAIN-CONTAINING PROTEIN"/>
    <property type="match status" value="1"/>
</dbReference>
<dbReference type="Proteomes" id="UP001284537">
    <property type="component" value="Unassembled WGS sequence"/>
</dbReference>
<accession>A0ABU4UC58</accession>
<evidence type="ECO:0000313" key="1">
    <source>
        <dbReference type="EMBL" id="MDX8127042.1"/>
    </source>
</evidence>
<sequence length="79" mass="8746">MPVTLQVSPELKAQLSALAKQTHRDETELANQAIGNFIAWENGMLDKIKEGLAQADRGDFVDDAEMAAFFEQHSLPSMK</sequence>
<proteinExistence type="predicted"/>
<dbReference type="InterPro" id="IPR052991">
    <property type="entry name" value="Non-func_TypeII_TA_Antitoxin"/>
</dbReference>
<dbReference type="PANTHER" id="PTHR40688">
    <property type="match status" value="1"/>
</dbReference>
<name>A0ABU4UC58_9GAMM</name>
<dbReference type="RefSeq" id="WP_319961057.1">
    <property type="nucleotide sequence ID" value="NZ_JAXARY010000005.1"/>
</dbReference>
<evidence type="ECO:0008006" key="3">
    <source>
        <dbReference type="Google" id="ProtNLM"/>
    </source>
</evidence>
<organism evidence="1 2">
    <name type="scientific">Methylomonas defluvii</name>
    <dbReference type="NCBI Taxonomy" id="3045149"/>
    <lineage>
        <taxon>Bacteria</taxon>
        <taxon>Pseudomonadati</taxon>
        <taxon>Pseudomonadota</taxon>
        <taxon>Gammaproteobacteria</taxon>
        <taxon>Methylococcales</taxon>
        <taxon>Methylococcaceae</taxon>
        <taxon>Methylomonas</taxon>
    </lineage>
</organism>
<gene>
    <name evidence="1" type="ORF">QLH52_07110</name>
</gene>
<dbReference type="EMBL" id="JAXARY010000005">
    <property type="protein sequence ID" value="MDX8127042.1"/>
    <property type="molecule type" value="Genomic_DNA"/>
</dbReference>
<keyword evidence="2" id="KW-1185">Reference proteome</keyword>
<comment type="caution">
    <text evidence="1">The sequence shown here is derived from an EMBL/GenBank/DDBJ whole genome shotgun (WGS) entry which is preliminary data.</text>
</comment>
<dbReference type="InterPro" id="IPR010985">
    <property type="entry name" value="Ribbon_hlx_hlx"/>
</dbReference>
<protein>
    <recommendedName>
        <fullName evidence="3">Transcriptional regulator</fullName>
    </recommendedName>
</protein>
<reference evidence="1 2" key="1">
    <citation type="submission" date="2023-11" db="EMBL/GenBank/DDBJ databases">
        <authorList>
            <person name="Ouyang M.-Y."/>
        </authorList>
    </citation>
    <scope>NUCLEOTIDE SEQUENCE [LARGE SCALE GENOMIC DNA]</scope>
    <source>
        <strain evidence="1 2">OY6</strain>
    </source>
</reference>
<dbReference type="SUPFAM" id="SSF47598">
    <property type="entry name" value="Ribbon-helix-helix"/>
    <property type="match status" value="1"/>
</dbReference>
<evidence type="ECO:0000313" key="2">
    <source>
        <dbReference type="Proteomes" id="UP001284537"/>
    </source>
</evidence>